<name>A0A563VP04_9CYAN</name>
<dbReference type="InterPro" id="IPR051531">
    <property type="entry name" value="N-acetyltransferase"/>
</dbReference>
<dbReference type="PROSITE" id="PS51186">
    <property type="entry name" value="GNAT"/>
    <property type="match status" value="1"/>
</dbReference>
<evidence type="ECO:0000256" key="1">
    <source>
        <dbReference type="ARBA" id="ARBA00022679"/>
    </source>
</evidence>
<evidence type="ECO:0000256" key="2">
    <source>
        <dbReference type="ARBA" id="ARBA00023315"/>
    </source>
</evidence>
<evidence type="ECO:0000313" key="5">
    <source>
        <dbReference type="EMBL" id="VEP13063.1"/>
    </source>
</evidence>
<dbReference type="GO" id="GO:0016747">
    <property type="term" value="F:acyltransferase activity, transferring groups other than amino-acyl groups"/>
    <property type="evidence" value="ECO:0007669"/>
    <property type="project" value="InterPro"/>
</dbReference>
<dbReference type="Gene3D" id="3.40.630.30">
    <property type="match status" value="1"/>
</dbReference>
<dbReference type="AlphaFoldDB" id="A0A563VP04"/>
<proteinExistence type="inferred from homology"/>
<keyword evidence="2" id="KW-0012">Acyltransferase</keyword>
<dbReference type="InterPro" id="IPR000182">
    <property type="entry name" value="GNAT_dom"/>
</dbReference>
<evidence type="ECO:0000259" key="4">
    <source>
        <dbReference type="PROSITE" id="PS51186"/>
    </source>
</evidence>
<dbReference type="PANTHER" id="PTHR43792:SF8">
    <property type="entry name" value="[RIBOSOMAL PROTEIN US5]-ALANINE N-ACETYLTRANSFERASE"/>
    <property type="match status" value="1"/>
</dbReference>
<dbReference type="SUPFAM" id="SSF55729">
    <property type="entry name" value="Acyl-CoA N-acyltransferases (Nat)"/>
    <property type="match status" value="1"/>
</dbReference>
<protein>
    <submittedName>
        <fullName evidence="5">GNAT family N-acetyltransferase</fullName>
    </submittedName>
</protein>
<gene>
    <name evidence="5" type="ORF">H1P_1810002</name>
</gene>
<keyword evidence="1 5" id="KW-0808">Transferase</keyword>
<evidence type="ECO:0000313" key="6">
    <source>
        <dbReference type="Proteomes" id="UP000320055"/>
    </source>
</evidence>
<dbReference type="EMBL" id="CAACVJ010000092">
    <property type="protein sequence ID" value="VEP13063.1"/>
    <property type="molecule type" value="Genomic_DNA"/>
</dbReference>
<comment type="similarity">
    <text evidence="3">Belongs to the acetyltransferase family. RimJ subfamily.</text>
</comment>
<dbReference type="InterPro" id="IPR016181">
    <property type="entry name" value="Acyl_CoA_acyltransferase"/>
</dbReference>
<dbReference type="PANTHER" id="PTHR43792">
    <property type="entry name" value="GNAT FAMILY, PUTATIVE (AFU_ORTHOLOGUE AFUA_3G00765)-RELATED-RELATED"/>
    <property type="match status" value="1"/>
</dbReference>
<organism evidence="5 6">
    <name type="scientific">Hyella patelloides LEGE 07179</name>
    <dbReference type="NCBI Taxonomy" id="945734"/>
    <lineage>
        <taxon>Bacteria</taxon>
        <taxon>Bacillati</taxon>
        <taxon>Cyanobacteriota</taxon>
        <taxon>Cyanophyceae</taxon>
        <taxon>Pleurocapsales</taxon>
        <taxon>Hyellaceae</taxon>
        <taxon>Hyella</taxon>
    </lineage>
</organism>
<sequence>MINLPLETDRLIIRHFIDSDLEFFLSFMLNEESTKYLMFSAEQKTQSGAQYLFNFVCNSYNTENPIYSFAIADKKSNRYLGSCGFAPYDKGIYEIYYSINSSEEGNGLATEAIKAIVVPLAQKVEVRAYCHPQNNSAHNVALKSGFVFKNLATHKNFGNEGYLFIYQVT</sequence>
<dbReference type="Proteomes" id="UP000320055">
    <property type="component" value="Unassembled WGS sequence"/>
</dbReference>
<reference evidence="5 6" key="1">
    <citation type="submission" date="2019-01" db="EMBL/GenBank/DDBJ databases">
        <authorList>
            <person name="Brito A."/>
        </authorList>
    </citation>
    <scope>NUCLEOTIDE SEQUENCE [LARGE SCALE GENOMIC DNA]</scope>
    <source>
        <strain evidence="5">1</strain>
    </source>
</reference>
<accession>A0A563VP04</accession>
<dbReference type="Pfam" id="PF13302">
    <property type="entry name" value="Acetyltransf_3"/>
    <property type="match status" value="1"/>
</dbReference>
<feature type="domain" description="N-acetyltransferase" evidence="4">
    <location>
        <begin position="11"/>
        <end position="169"/>
    </location>
</feature>
<evidence type="ECO:0000256" key="3">
    <source>
        <dbReference type="ARBA" id="ARBA00038502"/>
    </source>
</evidence>
<keyword evidence="6" id="KW-1185">Reference proteome</keyword>